<keyword evidence="17" id="KW-1185">Reference proteome</keyword>
<evidence type="ECO:0000256" key="1">
    <source>
        <dbReference type="ARBA" id="ARBA00004496"/>
    </source>
</evidence>
<evidence type="ECO:0000256" key="5">
    <source>
        <dbReference type="ARBA" id="ARBA00022703"/>
    </source>
</evidence>
<dbReference type="InterPro" id="IPR020472">
    <property type="entry name" value="WD40_PAC1"/>
</dbReference>
<dbReference type="InterPro" id="IPR002182">
    <property type="entry name" value="NB-ARC"/>
</dbReference>
<feature type="repeat" description="WD" evidence="10">
    <location>
        <begin position="1594"/>
        <end position="1626"/>
    </location>
</feature>
<organism evidence="16 17">
    <name type="scientific">Acipenser ruthenus</name>
    <name type="common">Sterlet sturgeon</name>
    <dbReference type="NCBI Taxonomy" id="7906"/>
    <lineage>
        <taxon>Eukaryota</taxon>
        <taxon>Metazoa</taxon>
        <taxon>Chordata</taxon>
        <taxon>Craniata</taxon>
        <taxon>Vertebrata</taxon>
        <taxon>Euteleostomi</taxon>
        <taxon>Actinopterygii</taxon>
        <taxon>Chondrostei</taxon>
        <taxon>Acipenseriformes</taxon>
        <taxon>Acipenseridae</taxon>
        <taxon>Acipenser</taxon>
    </lineage>
</organism>
<dbReference type="PROSITE" id="PS50294">
    <property type="entry name" value="WD_REPEATS_REGION"/>
    <property type="match status" value="6"/>
</dbReference>
<dbReference type="InterPro" id="IPR036322">
    <property type="entry name" value="WD40_repeat_dom_sf"/>
</dbReference>
<evidence type="ECO:0000259" key="15">
    <source>
        <dbReference type="Pfam" id="PF21296"/>
    </source>
</evidence>
<feature type="repeat" description="WD" evidence="10">
    <location>
        <begin position="1367"/>
        <end position="1408"/>
    </location>
</feature>
<keyword evidence="5" id="KW-0053">Apoptosis</keyword>
<keyword evidence="8" id="KW-0067">ATP-binding</keyword>
<comment type="caution">
    <text evidence="16">The sequence shown here is derived from an EMBL/GenBank/DDBJ whole genome shotgun (WGS) entry which is preliminary data.</text>
</comment>
<dbReference type="Gene3D" id="1.10.8.430">
    <property type="entry name" value="Helical domain of apoptotic protease-activating factors"/>
    <property type="match status" value="1"/>
</dbReference>
<protein>
    <recommendedName>
        <fullName evidence="9">Apoptotic protease-activating factor 1</fullName>
    </recommendedName>
</protein>
<dbReference type="GO" id="GO:0006915">
    <property type="term" value="P:apoptotic process"/>
    <property type="evidence" value="ECO:0007669"/>
    <property type="project" value="UniProtKB-KW"/>
</dbReference>
<dbReference type="PRINTS" id="PR00364">
    <property type="entry name" value="DISEASERSIST"/>
</dbReference>
<keyword evidence="16" id="KW-0645">Protease</keyword>
<keyword evidence="16" id="KW-0378">Hydrolase</keyword>
<evidence type="ECO:0000259" key="12">
    <source>
        <dbReference type="Pfam" id="PF00619"/>
    </source>
</evidence>
<feature type="repeat" description="WD" evidence="10">
    <location>
        <begin position="1800"/>
        <end position="1841"/>
    </location>
</feature>
<keyword evidence="7" id="KW-0547">Nucleotide-binding</keyword>
<dbReference type="Pfam" id="PF00931">
    <property type="entry name" value="NB-ARC"/>
    <property type="match status" value="1"/>
</dbReference>
<dbReference type="InterPro" id="IPR048975">
    <property type="entry name" value="WHD_APAF1"/>
</dbReference>
<evidence type="ECO:0000259" key="13">
    <source>
        <dbReference type="Pfam" id="PF00931"/>
    </source>
</evidence>
<dbReference type="GO" id="GO:0005829">
    <property type="term" value="C:cytosol"/>
    <property type="evidence" value="ECO:0007669"/>
    <property type="project" value="UniProtKB-ARBA"/>
</dbReference>
<reference evidence="16 17" key="1">
    <citation type="submission" date="2019-01" db="EMBL/GenBank/DDBJ databases">
        <title>Draft Genome and Complete Hox-Cluster Characterization of the Sterlet Sturgeon (Acipenser ruthenus).</title>
        <authorList>
            <person name="Wei Q."/>
        </authorList>
    </citation>
    <scope>NUCLEOTIDE SEQUENCE [LARGE SCALE GENOMIC DNA]</scope>
    <source>
        <strain evidence="16">WHYD16114868_AA</strain>
        <tissue evidence="16">Blood</tissue>
    </source>
</reference>
<dbReference type="SUPFAM" id="SSF52540">
    <property type="entry name" value="P-loop containing nucleoside triphosphate hydrolases"/>
    <property type="match status" value="1"/>
</dbReference>
<dbReference type="Pfam" id="PF00619">
    <property type="entry name" value="CARD"/>
    <property type="match status" value="1"/>
</dbReference>
<feature type="domain" description="APAF-1 helical" evidence="14">
    <location>
        <begin position="1167"/>
        <end position="1301"/>
    </location>
</feature>
<dbReference type="SMART" id="SM00320">
    <property type="entry name" value="WD40"/>
    <property type="match status" value="13"/>
</dbReference>
<gene>
    <name evidence="16" type="ORF">EOD39_2025</name>
</gene>
<feature type="repeat" description="WD" evidence="10">
    <location>
        <begin position="1409"/>
        <end position="1452"/>
    </location>
</feature>
<dbReference type="Pfam" id="PF21296">
    <property type="entry name" value="WHD_APAF1"/>
    <property type="match status" value="1"/>
</dbReference>
<feature type="region of interest" description="Disordered" evidence="11">
    <location>
        <begin position="1"/>
        <end position="59"/>
    </location>
</feature>
<dbReference type="Gene3D" id="1.25.40.370">
    <property type="match status" value="1"/>
</dbReference>
<feature type="repeat" description="WD" evidence="10">
    <location>
        <begin position="1453"/>
        <end position="1496"/>
    </location>
</feature>
<comment type="subcellular location">
    <subcellularLocation>
        <location evidence="1">Cytoplasm</location>
    </subcellularLocation>
</comment>
<dbReference type="PANTHER" id="PTHR22845">
    <property type="entry name" value="APOPTOTIC PROTEASE-ACTIVATING FACTOR 1"/>
    <property type="match status" value="1"/>
</dbReference>
<evidence type="ECO:0000256" key="10">
    <source>
        <dbReference type="PROSITE-ProRule" id="PRU00221"/>
    </source>
</evidence>
<evidence type="ECO:0000256" key="6">
    <source>
        <dbReference type="ARBA" id="ARBA00022737"/>
    </source>
</evidence>
<dbReference type="CDD" id="cd00200">
    <property type="entry name" value="WD40"/>
    <property type="match status" value="2"/>
</dbReference>
<evidence type="ECO:0000313" key="17">
    <source>
        <dbReference type="Proteomes" id="UP000289886"/>
    </source>
</evidence>
<dbReference type="Pfam" id="PF05794">
    <property type="entry name" value="Tcp11"/>
    <property type="match status" value="2"/>
</dbReference>
<proteinExistence type="inferred from homology"/>
<feature type="repeat" description="WD" evidence="10">
    <location>
        <begin position="1842"/>
        <end position="1883"/>
    </location>
</feature>
<dbReference type="PROSITE" id="PS00678">
    <property type="entry name" value="WD_REPEATS_1"/>
    <property type="match status" value="3"/>
</dbReference>
<comment type="similarity">
    <text evidence="2">Belongs to the TCP11 family.</text>
</comment>
<feature type="domain" description="CARD" evidence="12">
    <location>
        <begin position="755"/>
        <end position="803"/>
    </location>
</feature>
<keyword evidence="6" id="KW-0677">Repeat</keyword>
<dbReference type="InterPro" id="IPR027417">
    <property type="entry name" value="P-loop_NTPase"/>
</dbReference>
<evidence type="ECO:0000256" key="11">
    <source>
        <dbReference type="SAM" id="MobiDB-lite"/>
    </source>
</evidence>
<dbReference type="FunFam" id="3.40.50.300:FF:000502">
    <property type="entry name" value="Apoptotic protease-activating factor 1"/>
    <property type="match status" value="1"/>
</dbReference>
<dbReference type="InterPro" id="IPR015943">
    <property type="entry name" value="WD40/YVTN_repeat-like_dom_sf"/>
</dbReference>
<keyword evidence="3" id="KW-0963">Cytoplasm</keyword>
<evidence type="ECO:0000256" key="2">
    <source>
        <dbReference type="ARBA" id="ARBA00010954"/>
    </source>
</evidence>
<dbReference type="Pfam" id="PF00400">
    <property type="entry name" value="WD40"/>
    <property type="match status" value="9"/>
</dbReference>
<dbReference type="Gene3D" id="2.130.10.10">
    <property type="entry name" value="YVTN repeat-like/Quinoprotein amine dehydrogenase"/>
    <property type="match status" value="2"/>
</dbReference>
<evidence type="ECO:0000256" key="7">
    <source>
        <dbReference type="ARBA" id="ARBA00022741"/>
    </source>
</evidence>
<dbReference type="GO" id="GO:0008233">
    <property type="term" value="F:peptidase activity"/>
    <property type="evidence" value="ECO:0007669"/>
    <property type="project" value="UniProtKB-KW"/>
</dbReference>
<dbReference type="InterPro" id="IPR042197">
    <property type="entry name" value="Apaf_helical"/>
</dbReference>
<dbReference type="Proteomes" id="UP000289886">
    <property type="component" value="Unassembled WGS sequence"/>
</dbReference>
<dbReference type="GO" id="GO:0043531">
    <property type="term" value="F:ADP binding"/>
    <property type="evidence" value="ECO:0007669"/>
    <property type="project" value="InterPro"/>
</dbReference>
<dbReference type="PANTHER" id="PTHR22845:SF5">
    <property type="entry name" value="APOPTOTIC PROTEASE-ACTIVATING FACTOR 1"/>
    <property type="match status" value="1"/>
</dbReference>
<evidence type="ECO:0000313" key="16">
    <source>
        <dbReference type="EMBL" id="RXM30180.1"/>
    </source>
</evidence>
<dbReference type="Gene3D" id="3.40.50.300">
    <property type="entry name" value="P-loop containing nucleotide triphosphate hydrolases"/>
    <property type="match status" value="1"/>
</dbReference>
<feature type="repeat" description="WD" evidence="10">
    <location>
        <begin position="1552"/>
        <end position="1593"/>
    </location>
</feature>
<feature type="compositionally biased region" description="Polar residues" evidence="11">
    <location>
        <begin position="28"/>
        <end position="40"/>
    </location>
</feature>
<dbReference type="GO" id="GO:0042981">
    <property type="term" value="P:regulation of apoptotic process"/>
    <property type="evidence" value="ECO:0007669"/>
    <property type="project" value="InterPro"/>
</dbReference>
<feature type="domain" description="Apoptotic protease-activating factor 1 winged-helix" evidence="15">
    <location>
        <begin position="1092"/>
        <end position="1159"/>
    </location>
</feature>
<evidence type="ECO:0000259" key="14">
    <source>
        <dbReference type="Pfam" id="PF17908"/>
    </source>
</evidence>
<dbReference type="SUPFAM" id="SSF69322">
    <property type="entry name" value="Tricorn protease domain 2"/>
    <property type="match status" value="1"/>
</dbReference>
<dbReference type="Gene3D" id="1.10.533.10">
    <property type="entry name" value="Death Domain, Fas"/>
    <property type="match status" value="1"/>
</dbReference>
<evidence type="ECO:0000256" key="4">
    <source>
        <dbReference type="ARBA" id="ARBA00022574"/>
    </source>
</evidence>
<dbReference type="PROSITE" id="PS50231">
    <property type="entry name" value="RICIN_B_LECTIN"/>
    <property type="match status" value="1"/>
</dbReference>
<keyword evidence="4 10" id="KW-0853">WD repeat</keyword>
<dbReference type="InterPro" id="IPR001315">
    <property type="entry name" value="CARD"/>
</dbReference>
<dbReference type="InterPro" id="IPR041452">
    <property type="entry name" value="APAF1_C"/>
</dbReference>
<dbReference type="FunFam" id="1.10.8.430:FF:000001">
    <property type="entry name" value="Apoptotic protease-activating factor 1"/>
    <property type="match status" value="1"/>
</dbReference>
<dbReference type="InterPro" id="IPR011029">
    <property type="entry name" value="DEATH-like_dom_sf"/>
</dbReference>
<name>A0A444U4W3_ACIRT</name>
<evidence type="ECO:0000256" key="8">
    <source>
        <dbReference type="ARBA" id="ARBA00022840"/>
    </source>
</evidence>
<dbReference type="PROSITE" id="PS50082">
    <property type="entry name" value="WD_REPEATS_2"/>
    <property type="match status" value="9"/>
</dbReference>
<feature type="repeat" description="WD" evidence="10">
    <location>
        <begin position="1759"/>
        <end position="1799"/>
    </location>
</feature>
<feature type="repeat" description="WD" evidence="10">
    <location>
        <begin position="1718"/>
        <end position="1750"/>
    </location>
</feature>
<evidence type="ECO:0000256" key="9">
    <source>
        <dbReference type="ARBA" id="ARBA00073202"/>
    </source>
</evidence>
<dbReference type="FunFam" id="2.130.10.10:FF:000135">
    <property type="entry name" value="Apoptotic protease-activating factor 1"/>
    <property type="match status" value="1"/>
</dbReference>
<feature type="domain" description="NB-ARC" evidence="13">
    <location>
        <begin position="846"/>
        <end position="1016"/>
    </location>
</feature>
<dbReference type="InterPro" id="IPR019775">
    <property type="entry name" value="WD40_repeat_CS"/>
</dbReference>
<dbReference type="InterPro" id="IPR036388">
    <property type="entry name" value="WH-like_DNA-bd_sf"/>
</dbReference>
<dbReference type="SUPFAM" id="SSF50978">
    <property type="entry name" value="WD40 repeat-like"/>
    <property type="match status" value="1"/>
</dbReference>
<dbReference type="PRINTS" id="PR00320">
    <property type="entry name" value="GPROTEINBRPT"/>
</dbReference>
<dbReference type="FunFam" id="1.25.40.370:FF:000001">
    <property type="entry name" value="Apoptotic protease-activating factor 1"/>
    <property type="match status" value="1"/>
</dbReference>
<dbReference type="SUPFAM" id="SSF47986">
    <property type="entry name" value="DEATH domain"/>
    <property type="match status" value="1"/>
</dbReference>
<dbReference type="EMBL" id="SCEB01215313">
    <property type="protein sequence ID" value="RXM30180.1"/>
    <property type="molecule type" value="Genomic_DNA"/>
</dbReference>
<dbReference type="GO" id="GO:0006508">
    <property type="term" value="P:proteolysis"/>
    <property type="evidence" value="ECO:0007669"/>
    <property type="project" value="UniProtKB-KW"/>
</dbReference>
<evidence type="ECO:0000256" key="3">
    <source>
        <dbReference type="ARBA" id="ARBA00022490"/>
    </source>
</evidence>
<dbReference type="Pfam" id="PF17908">
    <property type="entry name" value="APAF1_C"/>
    <property type="match status" value="1"/>
</dbReference>
<feature type="compositionally biased region" description="Low complexity" evidence="11">
    <location>
        <begin position="41"/>
        <end position="58"/>
    </location>
</feature>
<dbReference type="InterPro" id="IPR001680">
    <property type="entry name" value="WD40_rpt"/>
</dbReference>
<dbReference type="GO" id="GO:0005524">
    <property type="term" value="F:ATP binding"/>
    <property type="evidence" value="ECO:0007669"/>
    <property type="project" value="UniProtKB-KW"/>
</dbReference>
<sequence length="1941" mass="220131">MPLNDGQPSTSTSDDQNSDTESSERCDSMTSSSDTECSRQSFTSGSSSKHSSPASSPPKMVTFDELMTAARDLSNLSLAHEIVVNGNFKVEQPELPENRQVLERKVKEIVHKAFWDRLEAELNEDPPVYEYAIRLVEEIKEILLSFLNPGANRLRNQICEVLDMDLIQQQVDNDAVDIHGLENYIITVMGKLCAPARDDDVKKLKEISDIVPLFREIFRVLDLMKMDMVNFTINNIRPQLQMQSVEYERTKFQAILDQTPNALDHTTEWMKESLDELMAVKPCTSPSASGAENHTSGIPSPMSVLNKFYIKLLDWDCQKKVLPETLMTDETRLLELQKSLELYKAVAAVLLIVYNAIGGPISGLPVLADQLKKITSVLLEGIHINLFTLPMNDLFSDALDHTTEWMKESLDELMAVKPCTSPSASGAENHTSGIPSPMSVLNKFYIKLLDWDCQKKVLPETLMTDETRLLELQKSLELYKAVAAVLLIVYNAIGGPISGLPVLADQLKKITSVLLEGIHIKSFNRTEALENVSAQICTELNKSLTERGYPALPAHVQVALTGQICTIVHKDNSIFNLIDERVHSYMKLSIVPNSHTQPPAILGGLALIQPELEYLKEEEDMKLMKTVIVNKPEHPQSAFVNVTLPQKTIARTADDRVSDRVLTEMIDMQIYPPVYNDLTGEIDDSYVKWLDRNLFFGEEIREVDKKISTHHLKYDQDSDYLGLVYESDDEENEKTKALALQQKQFEFEVKDIFHDTVTYKTTRKEKAVALLNLILKKDNYAYISFYNALLREGYGDLASMLQQDLPLISPAAEKRFLDGGTPFVQTILCEGGVPQRPVVFVCRPELINRIREKLYKLENGFGWVAVFGMAGFGKSVLTAEAVRDEQLLKACFPGGVHWLSVGQLDKAGLLVKMQSLCYRLDQDSQSSQRSPVSIEEARDRLRFLMVRKYPRSLLILDDIWDSGVLKAFDIQCRVLFSTRDRSVTDSVSGKKYEVSVDHGLEDDKALEVLALFVNKKVSALPVQARSIVHECKGSPLVVSLIGALLREFPDRWQYYLKQLQNKQFKRIRKSSSYDYDALDQAMSVSIDVLHEDRKEYYKDLSVLEKDVKVPAKVLSILWDLEPEEAEDILQEFVNKSLLFRDCNKRPYQYYLHDLQLDFLTEQNRYRLKDLHSKMVNLYQNHYKKGHPTVADEECMYWFRYLAYHMAHGNLHEELYSLMFSLDWVKAKAQMMGPASLINDYVVYKDILDEENSTVRDHFQEFLSLNGHHLSQKPFPDVVQMGLCQPDSSEVYRQARLKAEQETKKGAFYLEWINKSSLESLSRLIVRPHKGAVYYACFSHNWQQIASCGSDKTLQVFKSQTGEKLLEVQAHDDDVLCCAFSPDDKLIATCSADKKIKVWNSQNGNLLRTYDEHSEQVNHCQFTNTSSKILLATCSNDNFIKVWNSQNGNLLRTYDEHSEQVNHCQFTNTSSKILLATCSNDNFIKLWEVHTANEWKSIDIMDFFPNLTDEPKESEEVVRCSAWSSDGTRIMAAAKNMVFVFDIESATLLSEIKTGRHSTIQSCDFCPSSQLVAIALSHYTVELWDLESNKKVADCSGHLSWVHCVRFSPDGSVLLSSSDDQTVRLWETKKVHPSSAVSLKRDSDVLFHHNEISVIAPDNRKRLQLRNGKTGEVIYQSEEQESRIRCCCLSKDPQAAVLAREDGTVKVLEMPSGNALCTLTGHTKTVLHCQFTPDGQTLITCSEDTTVRVWDWKSLECKVLKGHSERVKRFRLLDSSRLLSWSFDGTVKVWDIVTGEMIQDYFCHQGAVLSCDVSPNGNTFSSVSADKSAKIWSFDSTSALHILNGHKDCVRSCRFSWDNQCLATGDDNGEIRIWRVFDGSLLHICARENKDSLESLHGGWVTDLHFSPDSKMLVSTGGYIKAAGQGGAAILYEEKRQRNTNH</sequence>
<accession>A0A444U4W3</accession>
<dbReference type="Gene3D" id="1.10.10.10">
    <property type="entry name" value="Winged helix-like DNA-binding domain superfamily/Winged helix DNA-binding domain"/>
    <property type="match status" value="1"/>
</dbReference>
<dbReference type="InterPro" id="IPR008862">
    <property type="entry name" value="Tcp11"/>
</dbReference>